<dbReference type="PANTHER" id="PTHR33908">
    <property type="entry name" value="MANNOSYLTRANSFERASE YKCB-RELATED"/>
    <property type="match status" value="1"/>
</dbReference>
<dbReference type="PANTHER" id="PTHR33908:SF11">
    <property type="entry name" value="MEMBRANE PROTEIN"/>
    <property type="match status" value="1"/>
</dbReference>
<feature type="transmembrane region" description="Helical" evidence="8">
    <location>
        <begin position="209"/>
        <end position="228"/>
    </location>
</feature>
<feature type="transmembrane region" description="Helical" evidence="8">
    <location>
        <begin position="146"/>
        <end position="163"/>
    </location>
</feature>
<keyword evidence="3" id="KW-0328">Glycosyltransferase</keyword>
<organism evidence="10 11">
    <name type="scientific">Nitrosomonas stercoris</name>
    <dbReference type="NCBI Taxonomy" id="1444684"/>
    <lineage>
        <taxon>Bacteria</taxon>
        <taxon>Pseudomonadati</taxon>
        <taxon>Pseudomonadota</taxon>
        <taxon>Betaproteobacteria</taxon>
        <taxon>Nitrosomonadales</taxon>
        <taxon>Nitrosomonadaceae</taxon>
        <taxon>Nitrosomonas</taxon>
    </lineage>
</organism>
<dbReference type="Pfam" id="PF13231">
    <property type="entry name" value="PMT_2"/>
    <property type="match status" value="1"/>
</dbReference>
<keyword evidence="7 8" id="KW-0472">Membrane</keyword>
<evidence type="ECO:0000256" key="4">
    <source>
        <dbReference type="ARBA" id="ARBA00022679"/>
    </source>
</evidence>
<feature type="transmembrane region" description="Helical" evidence="8">
    <location>
        <begin position="13"/>
        <end position="34"/>
    </location>
</feature>
<evidence type="ECO:0000256" key="1">
    <source>
        <dbReference type="ARBA" id="ARBA00004651"/>
    </source>
</evidence>
<evidence type="ECO:0000259" key="9">
    <source>
        <dbReference type="Pfam" id="PF13231"/>
    </source>
</evidence>
<name>A0A4Y1YLR5_9PROT</name>
<keyword evidence="6 8" id="KW-1133">Transmembrane helix</keyword>
<protein>
    <recommendedName>
        <fullName evidence="9">Glycosyltransferase RgtA/B/C/D-like domain-containing protein</fullName>
    </recommendedName>
</protein>
<dbReference type="InterPro" id="IPR038731">
    <property type="entry name" value="RgtA/B/C-like"/>
</dbReference>
<evidence type="ECO:0000256" key="6">
    <source>
        <dbReference type="ARBA" id="ARBA00022989"/>
    </source>
</evidence>
<dbReference type="Proteomes" id="UP000316473">
    <property type="component" value="Chromosome"/>
</dbReference>
<keyword evidence="4" id="KW-0808">Transferase</keyword>
<feature type="transmembrane region" description="Helical" evidence="8">
    <location>
        <begin position="359"/>
        <end position="381"/>
    </location>
</feature>
<proteinExistence type="predicted"/>
<feature type="transmembrane region" description="Helical" evidence="8">
    <location>
        <begin position="334"/>
        <end position="352"/>
    </location>
</feature>
<evidence type="ECO:0000313" key="11">
    <source>
        <dbReference type="Proteomes" id="UP000316473"/>
    </source>
</evidence>
<reference evidence="10 11" key="1">
    <citation type="submission" date="2019-06" db="EMBL/GenBank/DDBJ databases">
        <title>Nitrosomonas stercoris KYUHI-S whole genome shotgun sequence.</title>
        <authorList>
            <person name="Nakagawa T."/>
            <person name="Tsuchiya Y."/>
            <person name="Takahashi R."/>
        </authorList>
    </citation>
    <scope>NUCLEOTIDE SEQUENCE [LARGE SCALE GENOMIC DNA]</scope>
    <source>
        <strain evidence="10 11">KYUHI-S</strain>
    </source>
</reference>
<sequence length="414" mass="45499">MTQKITKLFEEDWPWLILILCAGFLLRIVAILSLNHESNGGDEAAYISMALNLINGDGIKDNMGNHAMYNVGYPLFILAPVFYFFSENIFAVRICNVLLGCIAIILCYLVAKKAGAGKIGRLTAAGILALYLPTGVYAVYILKENLMTPLMLGVIWCILQLAYQPSKKTAVGCGILFGLLALTGNAALSLVAAVIPALVFAPATTSRKIIFTTLIFTIAIIISAPWMIRNASVIGSPVMNTNGGFNLYLGNNPAATGYFVSIADTPRGSTWGDLRKIGEVQASETLKQEAITWIKDHPVDFLTLAVKKAVYFWIPPVHKGKGEQSSTEKIIRILWLIQFIVIVTAAAATLLIKELRKKPLLILWLTICSYTAVHMLFYVIFRYREPIMPVMMIMAALTIEFLISKKLLSIKASS</sequence>
<keyword evidence="11" id="KW-1185">Reference proteome</keyword>
<evidence type="ECO:0000256" key="7">
    <source>
        <dbReference type="ARBA" id="ARBA00023136"/>
    </source>
</evidence>
<evidence type="ECO:0000313" key="10">
    <source>
        <dbReference type="EMBL" id="BBL34768.1"/>
    </source>
</evidence>
<dbReference type="KEGG" id="nst:Nstercoris_01010"/>
<accession>A0A4Y1YLR5</accession>
<evidence type="ECO:0000256" key="2">
    <source>
        <dbReference type="ARBA" id="ARBA00022475"/>
    </source>
</evidence>
<feature type="transmembrane region" description="Helical" evidence="8">
    <location>
        <begin position="175"/>
        <end position="203"/>
    </location>
</feature>
<comment type="subcellular location">
    <subcellularLocation>
        <location evidence="1">Cell membrane</location>
        <topology evidence="1">Multi-pass membrane protein</topology>
    </subcellularLocation>
</comment>
<feature type="transmembrane region" description="Helical" evidence="8">
    <location>
        <begin position="91"/>
        <end position="110"/>
    </location>
</feature>
<keyword evidence="2" id="KW-1003">Cell membrane</keyword>
<dbReference type="EMBL" id="AP019755">
    <property type="protein sequence ID" value="BBL34768.1"/>
    <property type="molecule type" value="Genomic_DNA"/>
</dbReference>
<keyword evidence="5 8" id="KW-0812">Transmembrane</keyword>
<evidence type="ECO:0000256" key="3">
    <source>
        <dbReference type="ARBA" id="ARBA00022676"/>
    </source>
</evidence>
<feature type="transmembrane region" description="Helical" evidence="8">
    <location>
        <begin position="122"/>
        <end position="140"/>
    </location>
</feature>
<evidence type="ECO:0000256" key="8">
    <source>
        <dbReference type="SAM" id="Phobius"/>
    </source>
</evidence>
<dbReference type="GO" id="GO:0016763">
    <property type="term" value="F:pentosyltransferase activity"/>
    <property type="evidence" value="ECO:0007669"/>
    <property type="project" value="TreeGrafter"/>
</dbReference>
<evidence type="ECO:0000256" key="5">
    <source>
        <dbReference type="ARBA" id="ARBA00022692"/>
    </source>
</evidence>
<feature type="transmembrane region" description="Helical" evidence="8">
    <location>
        <begin position="67"/>
        <end position="85"/>
    </location>
</feature>
<dbReference type="GO" id="GO:0005886">
    <property type="term" value="C:plasma membrane"/>
    <property type="evidence" value="ECO:0007669"/>
    <property type="project" value="UniProtKB-SubCell"/>
</dbReference>
<dbReference type="InterPro" id="IPR050297">
    <property type="entry name" value="LipidA_mod_glycosyltrf_83"/>
</dbReference>
<gene>
    <name evidence="10" type="ORF">Nstercoris_01010</name>
</gene>
<feature type="transmembrane region" description="Helical" evidence="8">
    <location>
        <begin position="387"/>
        <end position="404"/>
    </location>
</feature>
<dbReference type="GO" id="GO:0009103">
    <property type="term" value="P:lipopolysaccharide biosynthetic process"/>
    <property type="evidence" value="ECO:0007669"/>
    <property type="project" value="UniProtKB-ARBA"/>
</dbReference>
<dbReference type="AlphaFoldDB" id="A0A4Y1YLR5"/>
<feature type="domain" description="Glycosyltransferase RgtA/B/C/D-like" evidence="9">
    <location>
        <begin position="76"/>
        <end position="227"/>
    </location>
</feature>